<feature type="transmembrane region" description="Helical" evidence="2">
    <location>
        <begin position="268"/>
        <end position="289"/>
    </location>
</feature>
<evidence type="ECO:0000313" key="3">
    <source>
        <dbReference type="EMBL" id="QUD87889.1"/>
    </source>
</evidence>
<feature type="compositionally biased region" description="Basic and acidic residues" evidence="1">
    <location>
        <begin position="459"/>
        <end position="471"/>
    </location>
</feature>
<dbReference type="Proteomes" id="UP000676409">
    <property type="component" value="Chromosome"/>
</dbReference>
<dbReference type="GO" id="GO:0016757">
    <property type="term" value="F:glycosyltransferase activity"/>
    <property type="evidence" value="ECO:0007669"/>
    <property type="project" value="UniProtKB-KW"/>
</dbReference>
<keyword evidence="2" id="KW-0812">Transmembrane</keyword>
<keyword evidence="2" id="KW-0472">Membrane</keyword>
<reference evidence="3" key="1">
    <citation type="submission" date="2021-04" db="EMBL/GenBank/DDBJ databases">
        <title>The complete genome sequence of Caulobacter sp. S6.</title>
        <authorList>
            <person name="Tang Y."/>
            <person name="Ouyang W."/>
            <person name="Liu Q."/>
            <person name="Huang B."/>
            <person name="Guo Z."/>
            <person name="Lei P."/>
        </authorList>
    </citation>
    <scope>NUCLEOTIDE SEQUENCE</scope>
    <source>
        <strain evidence="3">S6</strain>
    </source>
</reference>
<keyword evidence="4" id="KW-1185">Reference proteome</keyword>
<dbReference type="EC" id="2.4.-.-" evidence="3"/>
<feature type="transmembrane region" description="Helical" evidence="2">
    <location>
        <begin position="309"/>
        <end position="329"/>
    </location>
</feature>
<name>A0A975FZ99_9CAUL</name>
<gene>
    <name evidence="3" type="ORF">KCG34_23075</name>
</gene>
<dbReference type="RefSeq" id="WP_211937940.1">
    <property type="nucleotide sequence ID" value="NZ_CP073078.1"/>
</dbReference>
<accession>A0A975FZ99</accession>
<dbReference type="AlphaFoldDB" id="A0A975FZ99"/>
<proteinExistence type="predicted"/>
<feature type="transmembrane region" description="Helical" evidence="2">
    <location>
        <begin position="148"/>
        <end position="166"/>
    </location>
</feature>
<keyword evidence="3" id="KW-0808">Transferase</keyword>
<keyword evidence="3" id="KW-0328">Glycosyltransferase</keyword>
<dbReference type="KEGG" id="caul:KCG34_23075"/>
<feature type="transmembrane region" description="Helical" evidence="2">
    <location>
        <begin position="27"/>
        <end position="51"/>
    </location>
</feature>
<protein>
    <submittedName>
        <fullName evidence="3">Glycosyltransferase family 39 protein</fullName>
        <ecNumber evidence="3">2.4.-.-</ecNumber>
    </submittedName>
</protein>
<organism evidence="3 4">
    <name type="scientific">Phenylobacterium montanum</name>
    <dbReference type="NCBI Taxonomy" id="2823693"/>
    <lineage>
        <taxon>Bacteria</taxon>
        <taxon>Pseudomonadati</taxon>
        <taxon>Pseudomonadota</taxon>
        <taxon>Alphaproteobacteria</taxon>
        <taxon>Caulobacterales</taxon>
        <taxon>Caulobacteraceae</taxon>
        <taxon>Phenylobacterium</taxon>
    </lineage>
</organism>
<sequence length="566" mass="60386">MLAQPLGPFRLGPSVHPRAPTPHAIDLALALILLSGLVFAFVGLAASSYFVDELFTLYLIDHHGGPEEVVRRALTDTGPPGYYLLLYGWSKLAGLSEAAMRLPSAVCAVAAILVFGLGLEGAFSTRARLFAATVAVIERFWFVQSQSARGYALGLLISAGLLVLAVRLRRGVQDGKPVWPYWAGLTMLGVAGCMVHFYLALQAGLMIAYMILTTGGVRLKAALGASGVLFVLVTAGYGVLLLDHTQQDVHHMWFGTDPAFLVTEAARAVRGVVGPAIAAALAILAWMGVRRLAKARGSGEGSDATSLSWPAGLAGFVLVGVPILGLGVTMTLAPSFSERNLLIGAPMFWLLCATLFDLARPDLSALGGRLALAVIALSLGAAQVVDVEGRFLPTEQEWRASARYVDGQAACDGRTIPTLALQTFGPHTPYYMSLEQSQFYGRYAQAPGRLAIHMPSDFGGRDRDSREDRPSLAEPAPPTASELARARPDLTALMRARLTGQDACPVLAWAAHVVEPSDIQNLRQAIAADAGVPLGQVTVRPFTHFHLAIPGWRRTAEAYVLEARRP</sequence>
<feature type="transmembrane region" description="Helical" evidence="2">
    <location>
        <begin position="341"/>
        <end position="359"/>
    </location>
</feature>
<feature type="transmembrane region" description="Helical" evidence="2">
    <location>
        <begin position="98"/>
        <end position="119"/>
    </location>
</feature>
<feature type="transmembrane region" description="Helical" evidence="2">
    <location>
        <begin position="221"/>
        <end position="242"/>
    </location>
</feature>
<feature type="transmembrane region" description="Helical" evidence="2">
    <location>
        <begin position="178"/>
        <end position="201"/>
    </location>
</feature>
<feature type="transmembrane region" description="Helical" evidence="2">
    <location>
        <begin position="365"/>
        <end position="385"/>
    </location>
</feature>
<dbReference type="EMBL" id="CP073078">
    <property type="protein sequence ID" value="QUD87889.1"/>
    <property type="molecule type" value="Genomic_DNA"/>
</dbReference>
<evidence type="ECO:0000313" key="4">
    <source>
        <dbReference type="Proteomes" id="UP000676409"/>
    </source>
</evidence>
<keyword evidence="2" id="KW-1133">Transmembrane helix</keyword>
<evidence type="ECO:0000256" key="2">
    <source>
        <dbReference type="SAM" id="Phobius"/>
    </source>
</evidence>
<feature type="region of interest" description="Disordered" evidence="1">
    <location>
        <begin position="454"/>
        <end position="485"/>
    </location>
</feature>
<evidence type="ECO:0000256" key="1">
    <source>
        <dbReference type="SAM" id="MobiDB-lite"/>
    </source>
</evidence>